<dbReference type="PROSITE" id="PS50977">
    <property type="entry name" value="HTH_TETR_2"/>
    <property type="match status" value="1"/>
</dbReference>
<evidence type="ECO:0000259" key="5">
    <source>
        <dbReference type="PROSITE" id="PS50977"/>
    </source>
</evidence>
<dbReference type="Proteomes" id="UP000198781">
    <property type="component" value="Unassembled WGS sequence"/>
</dbReference>
<keyword evidence="2 4" id="KW-0238">DNA-binding</keyword>
<feature type="domain" description="HTH tetR-type" evidence="5">
    <location>
        <begin position="10"/>
        <end position="70"/>
    </location>
</feature>
<dbReference type="InterPro" id="IPR009057">
    <property type="entry name" value="Homeodomain-like_sf"/>
</dbReference>
<dbReference type="STRING" id="187868.SAMN05192589_109121"/>
<accession>A0A1G6XV52</accession>
<dbReference type="Pfam" id="PF00440">
    <property type="entry name" value="TetR_N"/>
    <property type="match status" value="1"/>
</dbReference>
<evidence type="ECO:0000313" key="6">
    <source>
        <dbReference type="EMBL" id="SDD81892.1"/>
    </source>
</evidence>
<evidence type="ECO:0000256" key="3">
    <source>
        <dbReference type="ARBA" id="ARBA00023163"/>
    </source>
</evidence>
<organism evidence="6 7">
    <name type="scientific">Paracidovorax valerianellae</name>
    <dbReference type="NCBI Taxonomy" id="187868"/>
    <lineage>
        <taxon>Bacteria</taxon>
        <taxon>Pseudomonadati</taxon>
        <taxon>Pseudomonadota</taxon>
        <taxon>Betaproteobacteria</taxon>
        <taxon>Burkholderiales</taxon>
        <taxon>Comamonadaceae</taxon>
        <taxon>Paracidovorax</taxon>
    </lineage>
</organism>
<dbReference type="InterPro" id="IPR001647">
    <property type="entry name" value="HTH_TetR"/>
</dbReference>
<keyword evidence="1" id="KW-0805">Transcription regulation</keyword>
<dbReference type="SUPFAM" id="SSF46689">
    <property type="entry name" value="Homeodomain-like"/>
    <property type="match status" value="1"/>
</dbReference>
<evidence type="ECO:0000256" key="1">
    <source>
        <dbReference type="ARBA" id="ARBA00023015"/>
    </source>
</evidence>
<evidence type="ECO:0000256" key="4">
    <source>
        <dbReference type="PROSITE-ProRule" id="PRU00335"/>
    </source>
</evidence>
<sequence>MPKNTKAEAELTRARIVGAALEAFARHGAHGAGLEDVARQAGVSRGAIYWHFTDKGALLEELLGRLRWPLDVGANFGADAFHGPTLPLGLLHGCLVRQIGECRADPVQWPLVQWVVREPCEPANMDGWGLRIAAAQARAVRHLEAALSVAALRGQLREGLEPAMAARCLHAVGRGVLSERTEHSDPGQYLQQVGACLGFCLDGMTPGRWRTPPQRLSSAGHMP</sequence>
<evidence type="ECO:0000256" key="2">
    <source>
        <dbReference type="ARBA" id="ARBA00023125"/>
    </source>
</evidence>
<name>A0A1G6XV52_9BURK</name>
<dbReference type="InterPro" id="IPR050109">
    <property type="entry name" value="HTH-type_TetR-like_transc_reg"/>
</dbReference>
<protein>
    <submittedName>
        <fullName evidence="6">Transcriptional regulator, TetR family</fullName>
    </submittedName>
</protein>
<dbReference type="AlphaFoldDB" id="A0A1G6XV52"/>
<dbReference type="EMBL" id="FMZC01000009">
    <property type="protein sequence ID" value="SDD81892.1"/>
    <property type="molecule type" value="Genomic_DNA"/>
</dbReference>
<gene>
    <name evidence="6" type="ORF">SAMN05192589_109121</name>
</gene>
<feature type="DNA-binding region" description="H-T-H motif" evidence="4">
    <location>
        <begin position="33"/>
        <end position="52"/>
    </location>
</feature>
<dbReference type="Gene3D" id="1.10.357.10">
    <property type="entry name" value="Tetracycline Repressor, domain 2"/>
    <property type="match status" value="1"/>
</dbReference>
<proteinExistence type="predicted"/>
<evidence type="ECO:0000313" key="7">
    <source>
        <dbReference type="Proteomes" id="UP000198781"/>
    </source>
</evidence>
<dbReference type="RefSeq" id="WP_217640168.1">
    <property type="nucleotide sequence ID" value="NZ_FMZC01000009.1"/>
</dbReference>
<dbReference type="PRINTS" id="PR00455">
    <property type="entry name" value="HTHTETR"/>
</dbReference>
<keyword evidence="3" id="KW-0804">Transcription</keyword>
<dbReference type="GO" id="GO:0003700">
    <property type="term" value="F:DNA-binding transcription factor activity"/>
    <property type="evidence" value="ECO:0007669"/>
    <property type="project" value="TreeGrafter"/>
</dbReference>
<keyword evidence="7" id="KW-1185">Reference proteome</keyword>
<dbReference type="GO" id="GO:0000976">
    <property type="term" value="F:transcription cis-regulatory region binding"/>
    <property type="evidence" value="ECO:0007669"/>
    <property type="project" value="TreeGrafter"/>
</dbReference>
<dbReference type="PANTHER" id="PTHR30055">
    <property type="entry name" value="HTH-TYPE TRANSCRIPTIONAL REGULATOR RUTR"/>
    <property type="match status" value="1"/>
</dbReference>
<reference evidence="6 7" key="1">
    <citation type="submission" date="2016-10" db="EMBL/GenBank/DDBJ databases">
        <authorList>
            <person name="de Groot N.N."/>
        </authorList>
    </citation>
    <scope>NUCLEOTIDE SEQUENCE [LARGE SCALE GENOMIC DNA]</scope>
    <source>
        <strain evidence="6 7">DSM 16619</strain>
    </source>
</reference>
<dbReference type="PANTHER" id="PTHR30055:SF234">
    <property type="entry name" value="HTH-TYPE TRANSCRIPTIONAL REGULATOR BETI"/>
    <property type="match status" value="1"/>
</dbReference>